<organism evidence="9 10">
    <name type="scientific">Acidithiobacillus thiooxidans ATCC 19377</name>
    <dbReference type="NCBI Taxonomy" id="637390"/>
    <lineage>
        <taxon>Bacteria</taxon>
        <taxon>Pseudomonadati</taxon>
        <taxon>Pseudomonadota</taxon>
        <taxon>Acidithiobacillia</taxon>
        <taxon>Acidithiobacillales</taxon>
        <taxon>Acidithiobacillaceae</taxon>
        <taxon>Acidithiobacillus</taxon>
    </lineage>
</organism>
<evidence type="ECO:0000313" key="10">
    <source>
        <dbReference type="Proteomes" id="UP000315403"/>
    </source>
</evidence>
<dbReference type="GeneID" id="60695349"/>
<dbReference type="InterPro" id="IPR002104">
    <property type="entry name" value="Integrase_catalytic"/>
</dbReference>
<evidence type="ECO:0000256" key="2">
    <source>
        <dbReference type="ARBA" id="ARBA00022908"/>
    </source>
</evidence>
<keyword evidence="2" id="KW-0229">DNA integration</keyword>
<dbReference type="Gene3D" id="1.10.443.10">
    <property type="entry name" value="Intergrase catalytic core"/>
    <property type="match status" value="1"/>
</dbReference>
<reference evidence="9 10" key="1">
    <citation type="submission" date="2019-03" db="EMBL/GenBank/DDBJ databases">
        <title>New insights into Acidothiobacillus thiooxidans sulfur metabolism through coupled gene expression, solution geochemistry, microscopy and spectroscopy analyses.</title>
        <authorList>
            <person name="Camacho D."/>
            <person name="Frazao R."/>
            <person name="Fouillen A."/>
            <person name="Nanci A."/>
            <person name="Lang B.F."/>
            <person name="Apte S.C."/>
            <person name="Baron C."/>
            <person name="Warren L.A."/>
        </authorList>
    </citation>
    <scope>NUCLEOTIDE SEQUENCE [LARGE SCALE GENOMIC DNA]</scope>
    <source>
        <strain evidence="9 10">ATCC 19377</strain>
    </source>
</reference>
<dbReference type="GO" id="GO:0015074">
    <property type="term" value="P:DNA integration"/>
    <property type="evidence" value="ECO:0007669"/>
    <property type="project" value="UniProtKB-KW"/>
</dbReference>
<sequence>MSLTDTKIRQSKPKEKSYKLSDEKGLYLEIAPAGGKWWRLKFRVDGKEKRLSLGVYPDVTLAMARERRDDARRLLATGADPSAHRKASKLALTEAGLGSFEIVAREWFEKQRLGWAKSHSNKIMRRLEREIFPWLGTRPISEIQPAELLTVLRRTEARAIETAHRVLQNCGQVFRYAVATGRANRDITGDLKGALTPWKPAHFPSITDPKKIAVLLRDLYSYKGSFEVQSALRLAPHVFLRPSEMRLAQWKEFDLEAKVWNLPAERMKMKQPHMVPLSTQSLGILTELKPLTGKCEYVFQGRNTNKPISNNTINQALRRMGYSTKEDITAHGFRAMARTVLDEVLNFRVDWIEHQLAHAVKDPNGRAYNRTSHMEGRRVMMQAWSDYLDQLRHDKEK</sequence>
<comment type="similarity">
    <text evidence="1">Belongs to the 'phage' integrase family.</text>
</comment>
<dbReference type="KEGG" id="atx:GCD22_00957"/>
<protein>
    <submittedName>
        <fullName evidence="8">Integrase</fullName>
    </submittedName>
</protein>
<evidence type="ECO:0000256" key="3">
    <source>
        <dbReference type="ARBA" id="ARBA00023125"/>
    </source>
</evidence>
<proteinExistence type="inferred from homology"/>
<dbReference type="Pfam" id="PF00589">
    <property type="entry name" value="Phage_integrase"/>
    <property type="match status" value="1"/>
</dbReference>
<keyword evidence="4" id="KW-0233">DNA recombination</keyword>
<dbReference type="PANTHER" id="PTHR30629:SF2">
    <property type="entry name" value="PROPHAGE INTEGRASE INTS-RELATED"/>
    <property type="match status" value="1"/>
</dbReference>
<dbReference type="Gene3D" id="3.30.160.390">
    <property type="entry name" value="Integrase, DNA-binding domain"/>
    <property type="match status" value="1"/>
</dbReference>
<dbReference type="GO" id="GO:0006310">
    <property type="term" value="P:DNA recombination"/>
    <property type="evidence" value="ECO:0007669"/>
    <property type="project" value="UniProtKB-KW"/>
</dbReference>
<dbReference type="PANTHER" id="PTHR30629">
    <property type="entry name" value="PROPHAGE INTEGRASE"/>
    <property type="match status" value="1"/>
</dbReference>
<dbReference type="Gene3D" id="1.10.150.130">
    <property type="match status" value="1"/>
</dbReference>
<dbReference type="Proteomes" id="UP000315403">
    <property type="component" value="Unassembled WGS sequence"/>
</dbReference>
<dbReference type="InterPro" id="IPR025166">
    <property type="entry name" value="Integrase_DNA_bind_dom"/>
</dbReference>
<dbReference type="PROSITE" id="PS51898">
    <property type="entry name" value="TYR_RECOMBINASE"/>
    <property type="match status" value="1"/>
</dbReference>
<evidence type="ECO:0000259" key="7">
    <source>
        <dbReference type="PROSITE" id="PS51900"/>
    </source>
</evidence>
<evidence type="ECO:0000313" key="9">
    <source>
        <dbReference type="EMBL" id="TQN49612.1"/>
    </source>
</evidence>
<dbReference type="CDD" id="cd00801">
    <property type="entry name" value="INT_P4_C"/>
    <property type="match status" value="1"/>
</dbReference>
<keyword evidence="3 5" id="KW-0238">DNA-binding</keyword>
<dbReference type="InterPro" id="IPR050808">
    <property type="entry name" value="Phage_Integrase"/>
</dbReference>
<dbReference type="Pfam" id="PF22022">
    <property type="entry name" value="Phage_int_M"/>
    <property type="match status" value="1"/>
</dbReference>
<dbReference type="Proteomes" id="UP000363590">
    <property type="component" value="Chromosome"/>
</dbReference>
<reference evidence="8 11" key="2">
    <citation type="submission" date="2019-10" db="EMBL/GenBank/DDBJ databases">
        <authorList>
            <person name="Wang R."/>
        </authorList>
    </citation>
    <scope>NUCLEOTIDE SEQUENCE [LARGE SCALE GENOMIC DNA]</scope>
    <source>
        <strain evidence="8 11">ATCC 19377</strain>
    </source>
</reference>
<dbReference type="PROSITE" id="PS51900">
    <property type="entry name" value="CB"/>
    <property type="match status" value="1"/>
</dbReference>
<dbReference type="InterPro" id="IPR011010">
    <property type="entry name" value="DNA_brk_join_enz"/>
</dbReference>
<evidence type="ECO:0000256" key="5">
    <source>
        <dbReference type="PROSITE-ProRule" id="PRU01248"/>
    </source>
</evidence>
<evidence type="ECO:0000256" key="4">
    <source>
        <dbReference type="ARBA" id="ARBA00023172"/>
    </source>
</evidence>
<dbReference type="AlphaFoldDB" id="A0A543PZV7"/>
<accession>A0A543PZV7</accession>
<feature type="domain" description="Tyr recombinase" evidence="6">
    <location>
        <begin position="202"/>
        <end position="381"/>
    </location>
</feature>
<dbReference type="EMBL" id="SZUV01000003">
    <property type="protein sequence ID" value="TQN49612.1"/>
    <property type="molecule type" value="Genomic_DNA"/>
</dbReference>
<dbReference type="EMBL" id="CP045571">
    <property type="protein sequence ID" value="QFX95393.1"/>
    <property type="molecule type" value="Genomic_DNA"/>
</dbReference>
<dbReference type="RefSeq" id="WP_142089655.1">
    <property type="nucleotide sequence ID" value="NZ_CP045571.1"/>
</dbReference>
<evidence type="ECO:0000313" key="8">
    <source>
        <dbReference type="EMBL" id="QFX95393.1"/>
    </source>
</evidence>
<evidence type="ECO:0000256" key="1">
    <source>
        <dbReference type="ARBA" id="ARBA00008857"/>
    </source>
</evidence>
<feature type="domain" description="Core-binding (CB)" evidence="7">
    <location>
        <begin position="98"/>
        <end position="178"/>
    </location>
</feature>
<gene>
    <name evidence="9" type="primary">intB</name>
    <name evidence="8" type="synonym">int</name>
    <name evidence="9" type="ORF">DLNHIDIE_03019</name>
    <name evidence="8" type="ORF">GCD22_00957</name>
</gene>
<dbReference type="InterPro" id="IPR053876">
    <property type="entry name" value="Phage_int_M"/>
</dbReference>
<dbReference type="SUPFAM" id="SSF56349">
    <property type="entry name" value="DNA breaking-rejoining enzymes"/>
    <property type="match status" value="1"/>
</dbReference>
<dbReference type="InterPro" id="IPR044068">
    <property type="entry name" value="CB"/>
</dbReference>
<dbReference type="InterPro" id="IPR010998">
    <property type="entry name" value="Integrase_recombinase_N"/>
</dbReference>
<dbReference type="Pfam" id="PF13356">
    <property type="entry name" value="Arm-DNA-bind_3"/>
    <property type="match status" value="1"/>
</dbReference>
<evidence type="ECO:0000313" key="11">
    <source>
        <dbReference type="Proteomes" id="UP000363590"/>
    </source>
</evidence>
<name>A0A543PZV7_ACITH</name>
<dbReference type="InterPro" id="IPR038488">
    <property type="entry name" value="Integrase_DNA-bd_sf"/>
</dbReference>
<evidence type="ECO:0000259" key="6">
    <source>
        <dbReference type="PROSITE" id="PS51898"/>
    </source>
</evidence>
<dbReference type="InterPro" id="IPR013762">
    <property type="entry name" value="Integrase-like_cat_sf"/>
</dbReference>
<dbReference type="GO" id="GO:0003677">
    <property type="term" value="F:DNA binding"/>
    <property type="evidence" value="ECO:0007669"/>
    <property type="project" value="UniProtKB-UniRule"/>
</dbReference>